<keyword evidence="4" id="KW-0418">Kinase</keyword>
<organism evidence="7">
    <name type="scientific">hydrothermal vent metagenome</name>
    <dbReference type="NCBI Taxonomy" id="652676"/>
    <lineage>
        <taxon>unclassified sequences</taxon>
        <taxon>metagenomes</taxon>
        <taxon>ecological metagenomes</taxon>
    </lineage>
</organism>
<evidence type="ECO:0000259" key="6">
    <source>
        <dbReference type="PROSITE" id="PS50110"/>
    </source>
</evidence>
<dbReference type="Gene3D" id="1.10.287.130">
    <property type="match status" value="1"/>
</dbReference>
<dbReference type="AlphaFoldDB" id="A0A3B0RTR3"/>
<dbReference type="InterPro" id="IPR036890">
    <property type="entry name" value="HATPase_C_sf"/>
</dbReference>
<dbReference type="PROSITE" id="PS50110">
    <property type="entry name" value="RESPONSE_REGULATORY"/>
    <property type="match status" value="1"/>
</dbReference>
<dbReference type="InterPro" id="IPR011006">
    <property type="entry name" value="CheY-like_superfamily"/>
</dbReference>
<dbReference type="SUPFAM" id="SSF52172">
    <property type="entry name" value="CheY-like"/>
    <property type="match status" value="1"/>
</dbReference>
<dbReference type="InterPro" id="IPR004358">
    <property type="entry name" value="Sig_transdc_His_kin-like_C"/>
</dbReference>
<reference evidence="7" key="1">
    <citation type="submission" date="2018-06" db="EMBL/GenBank/DDBJ databases">
        <authorList>
            <person name="Zhirakovskaya E."/>
        </authorList>
    </citation>
    <scope>NUCLEOTIDE SEQUENCE</scope>
</reference>
<evidence type="ECO:0000256" key="3">
    <source>
        <dbReference type="ARBA" id="ARBA00022679"/>
    </source>
</evidence>
<dbReference type="GO" id="GO:0000155">
    <property type="term" value="F:phosphorelay sensor kinase activity"/>
    <property type="evidence" value="ECO:0007669"/>
    <property type="project" value="TreeGrafter"/>
</dbReference>
<evidence type="ECO:0000256" key="2">
    <source>
        <dbReference type="ARBA" id="ARBA00012438"/>
    </source>
</evidence>
<dbReference type="PRINTS" id="PR00344">
    <property type="entry name" value="BCTRLSENSOR"/>
</dbReference>
<dbReference type="SUPFAM" id="SSF55874">
    <property type="entry name" value="ATPase domain of HSP90 chaperone/DNA topoisomerase II/histidine kinase"/>
    <property type="match status" value="1"/>
</dbReference>
<sequence>MQQEAPASGLPLANSSKRVRVLVIDDEVSAAEGVQDILELEGHIVGIAHDQQSALQAAQMMAPDLALVDLRLKDEWGLDVIGALHKQYPNLLCIVQTGNSDSSVVIAALRQGVYDYLVKPFQPDQLLKVTERAAEKLRLEAERYEMLQELGKAKEQAEMASKSKTEFLTRMGGEFGQHFATLVQLADTMEKQQFGPIGNEQYTTCARGIASGCTRMLRNMQQIGELGHLEAGTKQINVSDFVLAEIVQSAIASHQAEIDTKQLVLELSVDQAIPTVQSDPTHFIAILDHLISNATKFSQPGGRISISATMDEKSDLWLQVNDHGPGMADNEISVAMAPFGRVSNENTTGLDPFCAGLGLPLATRLTHLLGGKLGIKSAVGSGTSARVFFPKDKVFEFAKMRSSVL</sequence>
<evidence type="ECO:0000313" key="7">
    <source>
        <dbReference type="EMBL" id="VAV87923.1"/>
    </source>
</evidence>
<dbReference type="Gene3D" id="3.30.565.10">
    <property type="entry name" value="Histidine kinase-like ATPase, C-terminal domain"/>
    <property type="match status" value="1"/>
</dbReference>
<proteinExistence type="predicted"/>
<dbReference type="EMBL" id="UOEC01000035">
    <property type="protein sequence ID" value="VAV87923.1"/>
    <property type="molecule type" value="Genomic_DNA"/>
</dbReference>
<name>A0A3B0RTR3_9ZZZZ</name>
<keyword evidence="3" id="KW-0808">Transferase</keyword>
<dbReference type="SMART" id="SM00448">
    <property type="entry name" value="REC"/>
    <property type="match status" value="1"/>
</dbReference>
<dbReference type="GO" id="GO:0005886">
    <property type="term" value="C:plasma membrane"/>
    <property type="evidence" value="ECO:0007669"/>
    <property type="project" value="TreeGrafter"/>
</dbReference>
<dbReference type="PROSITE" id="PS50109">
    <property type="entry name" value="HIS_KIN"/>
    <property type="match status" value="1"/>
</dbReference>
<evidence type="ECO:0000259" key="5">
    <source>
        <dbReference type="PROSITE" id="PS50109"/>
    </source>
</evidence>
<protein>
    <recommendedName>
        <fullName evidence="2">histidine kinase</fullName>
        <ecNumber evidence="2">2.7.13.3</ecNumber>
    </recommendedName>
</protein>
<evidence type="ECO:0000256" key="1">
    <source>
        <dbReference type="ARBA" id="ARBA00000085"/>
    </source>
</evidence>
<gene>
    <name evidence="7" type="ORF">MNBD_ALPHA08-2399</name>
</gene>
<dbReference type="Gene3D" id="3.40.50.2300">
    <property type="match status" value="1"/>
</dbReference>
<dbReference type="SMART" id="SM00387">
    <property type="entry name" value="HATPase_c"/>
    <property type="match status" value="1"/>
</dbReference>
<dbReference type="EC" id="2.7.13.3" evidence="2"/>
<dbReference type="Pfam" id="PF02518">
    <property type="entry name" value="HATPase_c"/>
    <property type="match status" value="1"/>
</dbReference>
<dbReference type="PANTHER" id="PTHR43047">
    <property type="entry name" value="TWO-COMPONENT HISTIDINE PROTEIN KINASE"/>
    <property type="match status" value="1"/>
</dbReference>
<feature type="domain" description="Histidine kinase" evidence="5">
    <location>
        <begin position="170"/>
        <end position="393"/>
    </location>
</feature>
<dbReference type="GO" id="GO:0009927">
    <property type="term" value="F:histidine phosphotransfer kinase activity"/>
    <property type="evidence" value="ECO:0007669"/>
    <property type="project" value="TreeGrafter"/>
</dbReference>
<dbReference type="Pfam" id="PF00072">
    <property type="entry name" value="Response_reg"/>
    <property type="match status" value="1"/>
</dbReference>
<dbReference type="InterPro" id="IPR003594">
    <property type="entry name" value="HATPase_dom"/>
</dbReference>
<feature type="domain" description="Response regulatory" evidence="6">
    <location>
        <begin position="20"/>
        <end position="134"/>
    </location>
</feature>
<dbReference type="InterPro" id="IPR005467">
    <property type="entry name" value="His_kinase_dom"/>
</dbReference>
<dbReference type="InterPro" id="IPR001789">
    <property type="entry name" value="Sig_transdc_resp-reg_receiver"/>
</dbReference>
<accession>A0A3B0RTR3</accession>
<comment type="catalytic activity">
    <reaction evidence="1">
        <text>ATP + protein L-histidine = ADP + protein N-phospho-L-histidine.</text>
        <dbReference type="EC" id="2.7.13.3"/>
    </reaction>
</comment>
<evidence type="ECO:0000256" key="4">
    <source>
        <dbReference type="ARBA" id="ARBA00022777"/>
    </source>
</evidence>
<dbReference type="PANTHER" id="PTHR43047:SF72">
    <property type="entry name" value="OSMOSENSING HISTIDINE PROTEIN KINASE SLN1"/>
    <property type="match status" value="1"/>
</dbReference>